<sequence length="107" mass="11351">TRSFFPHGLPSSKMISEFLLAFLLTSFLLVQCFGSKKKKVEATKTNSSKAAAPIGDSAKAVGTPTNAAAAPTGVKPAPEAKVTPPVATPPVKKEEEKKPEEKKEEEK</sequence>
<feature type="chain" id="PRO_5044714739" evidence="2">
    <location>
        <begin position="35"/>
        <end position="107"/>
    </location>
</feature>
<protein>
    <submittedName>
        <fullName evidence="4">Uncharacterized protein</fullName>
    </submittedName>
</protein>
<dbReference type="AlphaFoldDB" id="A0AAV5V539"/>
<evidence type="ECO:0000313" key="3">
    <source>
        <dbReference type="EMBL" id="GMT14252.1"/>
    </source>
</evidence>
<evidence type="ECO:0000256" key="2">
    <source>
        <dbReference type="SAM" id="SignalP"/>
    </source>
</evidence>
<feature type="compositionally biased region" description="Low complexity" evidence="1">
    <location>
        <begin position="58"/>
        <end position="85"/>
    </location>
</feature>
<evidence type="ECO:0000313" key="5">
    <source>
        <dbReference type="Proteomes" id="UP001432322"/>
    </source>
</evidence>
<organism evidence="4 5">
    <name type="scientific">Pristionchus fissidentatus</name>
    <dbReference type="NCBI Taxonomy" id="1538716"/>
    <lineage>
        <taxon>Eukaryota</taxon>
        <taxon>Metazoa</taxon>
        <taxon>Ecdysozoa</taxon>
        <taxon>Nematoda</taxon>
        <taxon>Chromadorea</taxon>
        <taxon>Rhabditida</taxon>
        <taxon>Rhabditina</taxon>
        <taxon>Diplogasteromorpha</taxon>
        <taxon>Diplogasteroidea</taxon>
        <taxon>Neodiplogasteridae</taxon>
        <taxon>Pristionchus</taxon>
    </lineage>
</organism>
<gene>
    <name evidence="3" type="ORF">PFISCL1PPCAC_5549</name>
    <name evidence="4" type="ORF">PFISCL1PPCAC_5550</name>
</gene>
<feature type="region of interest" description="Disordered" evidence="1">
    <location>
        <begin position="39"/>
        <end position="107"/>
    </location>
</feature>
<reference evidence="4" key="1">
    <citation type="submission" date="2023-10" db="EMBL/GenBank/DDBJ databases">
        <title>Genome assembly of Pristionchus species.</title>
        <authorList>
            <person name="Yoshida K."/>
            <person name="Sommer R.J."/>
        </authorList>
    </citation>
    <scope>NUCLEOTIDE SEQUENCE</scope>
    <source>
        <strain evidence="4">RS5133</strain>
    </source>
</reference>
<dbReference type="EMBL" id="BTSY01000002">
    <property type="protein sequence ID" value="GMT14252.1"/>
    <property type="molecule type" value="Genomic_DNA"/>
</dbReference>
<feature type="non-terminal residue" evidence="4">
    <location>
        <position position="1"/>
    </location>
</feature>
<comment type="caution">
    <text evidence="4">The sequence shown here is derived from an EMBL/GenBank/DDBJ whole genome shotgun (WGS) entry which is preliminary data.</text>
</comment>
<feature type="signal peptide" evidence="2">
    <location>
        <begin position="1"/>
        <end position="34"/>
    </location>
</feature>
<proteinExistence type="predicted"/>
<evidence type="ECO:0000256" key="1">
    <source>
        <dbReference type="SAM" id="MobiDB-lite"/>
    </source>
</evidence>
<keyword evidence="5" id="KW-1185">Reference proteome</keyword>
<keyword evidence="2" id="KW-0732">Signal</keyword>
<accession>A0AAV5V539</accession>
<feature type="compositionally biased region" description="Basic and acidic residues" evidence="1">
    <location>
        <begin position="91"/>
        <end position="107"/>
    </location>
</feature>
<feature type="non-terminal residue" evidence="4">
    <location>
        <position position="107"/>
    </location>
</feature>
<name>A0AAV5V539_9BILA</name>
<dbReference type="Proteomes" id="UP001432322">
    <property type="component" value="Unassembled WGS sequence"/>
</dbReference>
<dbReference type="EMBL" id="BTSY01000002">
    <property type="protein sequence ID" value="GMT14253.1"/>
    <property type="molecule type" value="Genomic_DNA"/>
</dbReference>
<evidence type="ECO:0000313" key="4">
    <source>
        <dbReference type="EMBL" id="GMT14253.1"/>
    </source>
</evidence>